<organism evidence="3 4">
    <name type="scientific">Puccinia sorghi</name>
    <dbReference type="NCBI Taxonomy" id="27349"/>
    <lineage>
        <taxon>Eukaryota</taxon>
        <taxon>Fungi</taxon>
        <taxon>Dikarya</taxon>
        <taxon>Basidiomycota</taxon>
        <taxon>Pucciniomycotina</taxon>
        <taxon>Pucciniomycetes</taxon>
        <taxon>Pucciniales</taxon>
        <taxon>Pucciniaceae</taxon>
        <taxon>Puccinia</taxon>
    </lineage>
</organism>
<protein>
    <submittedName>
        <fullName evidence="3">Putative signal peptide protein</fullName>
    </submittedName>
</protein>
<feature type="chain" id="PRO_5005568421" evidence="2">
    <location>
        <begin position="18"/>
        <end position="354"/>
    </location>
</feature>
<dbReference type="AlphaFoldDB" id="A0A0L6VKD2"/>
<dbReference type="VEuPathDB" id="FungiDB:VP01_1532g4"/>
<feature type="signal peptide" evidence="2">
    <location>
        <begin position="1"/>
        <end position="17"/>
    </location>
</feature>
<proteinExistence type="predicted"/>
<name>A0A0L6VKD2_9BASI</name>
<dbReference type="Proteomes" id="UP000037035">
    <property type="component" value="Unassembled WGS sequence"/>
</dbReference>
<accession>A0A0L6VKD2</accession>
<feature type="region of interest" description="Disordered" evidence="1">
    <location>
        <begin position="220"/>
        <end position="254"/>
    </location>
</feature>
<keyword evidence="4" id="KW-1185">Reference proteome</keyword>
<evidence type="ECO:0000313" key="4">
    <source>
        <dbReference type="Proteomes" id="UP000037035"/>
    </source>
</evidence>
<sequence>MSTVSSIFALCTSVVLTILRLSHHTPSLSPSPCHPFMNGNPPMPETQTAKFTLTYVAQGRVSKTVDASRSGAKLGGLTFTPKASAPIFPHPGQSAAAFAVYHHLSTPTAPFSTFGNSSSLRLKPSNPACTSPQGTTTLNSSFELEMATLLSGKRRTNCHSIPLPRYGAEEDFPMRPPICGKKNCLISFLIPNNKHSLVNTLCTLQTGRILLSPYLPNTPAAPHTQLGPSPPQLLSIPAPIEPPTAQPPGSPPAHLAPCSALQNDSCPPTPPSLIMHPVQCVRYARLRQQSRPVACIQPHPGAACTECSRTHRGCSFCPHGAQPGSSCGRLFPRKLLSPELKDPCAFLLKQDKIN</sequence>
<reference evidence="3 4" key="1">
    <citation type="submission" date="2015-08" db="EMBL/GenBank/DDBJ databases">
        <title>Next Generation Sequencing and Analysis of the Genome of Puccinia sorghi L Schw, the Causal Agent of Maize Common Rust.</title>
        <authorList>
            <person name="Rochi L."/>
            <person name="Burguener G."/>
            <person name="Darino M."/>
            <person name="Turjanski A."/>
            <person name="Kreff E."/>
            <person name="Dieguez M.J."/>
            <person name="Sacco F."/>
        </authorList>
    </citation>
    <scope>NUCLEOTIDE SEQUENCE [LARGE SCALE GENOMIC DNA]</scope>
    <source>
        <strain evidence="3 4">RO10H11247</strain>
    </source>
</reference>
<gene>
    <name evidence="3" type="ORF">VP01_1532g4</name>
</gene>
<evidence type="ECO:0000256" key="1">
    <source>
        <dbReference type="SAM" id="MobiDB-lite"/>
    </source>
</evidence>
<feature type="compositionally biased region" description="Pro residues" evidence="1">
    <location>
        <begin position="239"/>
        <end position="251"/>
    </location>
</feature>
<evidence type="ECO:0000313" key="3">
    <source>
        <dbReference type="EMBL" id="KNZ60585.1"/>
    </source>
</evidence>
<dbReference type="EMBL" id="LAVV01005920">
    <property type="protein sequence ID" value="KNZ60585.1"/>
    <property type="molecule type" value="Genomic_DNA"/>
</dbReference>
<keyword evidence="2" id="KW-0732">Signal</keyword>
<comment type="caution">
    <text evidence="3">The sequence shown here is derived from an EMBL/GenBank/DDBJ whole genome shotgun (WGS) entry which is preliminary data.</text>
</comment>
<evidence type="ECO:0000256" key="2">
    <source>
        <dbReference type="SAM" id="SignalP"/>
    </source>
</evidence>